<dbReference type="Gene3D" id="3.30.930.10">
    <property type="entry name" value="Bira Bifunctional Protein, Domain 2"/>
    <property type="match status" value="1"/>
</dbReference>
<dbReference type="Pfam" id="PF11447">
    <property type="entry name" value="DUF3201"/>
    <property type="match status" value="1"/>
</dbReference>
<reference evidence="1" key="1">
    <citation type="journal article" date="2020" name="ISME J.">
        <title>Gammaproteobacteria mediating utilization of methyl-, sulfur- and petroleum organic compounds in deep ocean hydrothermal plumes.</title>
        <authorList>
            <person name="Zhou Z."/>
            <person name="Liu Y."/>
            <person name="Pan J."/>
            <person name="Cron B.R."/>
            <person name="Toner B.M."/>
            <person name="Anantharaman K."/>
            <person name="Breier J.A."/>
            <person name="Dick G.J."/>
            <person name="Li M."/>
        </authorList>
    </citation>
    <scope>NUCLEOTIDE SEQUENCE</scope>
    <source>
        <strain evidence="1">SZUA-1476</strain>
    </source>
</reference>
<organism evidence="1 2">
    <name type="scientific">Thermococcus paralvinellae</name>
    <dbReference type="NCBI Taxonomy" id="582419"/>
    <lineage>
        <taxon>Archaea</taxon>
        <taxon>Methanobacteriati</taxon>
        <taxon>Methanobacteriota</taxon>
        <taxon>Thermococci</taxon>
        <taxon>Thermococcales</taxon>
        <taxon>Thermococcaceae</taxon>
        <taxon>Thermococcus</taxon>
    </lineage>
</organism>
<evidence type="ECO:0000313" key="1">
    <source>
        <dbReference type="EMBL" id="HIP89544.1"/>
    </source>
</evidence>
<evidence type="ECO:0000313" key="2">
    <source>
        <dbReference type="Proteomes" id="UP000653692"/>
    </source>
</evidence>
<dbReference type="InterPro" id="IPR045864">
    <property type="entry name" value="aa-tRNA-synth_II/BPL/LPL"/>
</dbReference>
<dbReference type="EMBL" id="DQUR01000216">
    <property type="protein sequence ID" value="HIP89544.1"/>
    <property type="molecule type" value="Genomic_DNA"/>
</dbReference>
<dbReference type="AlphaFoldDB" id="A0A833E4F4"/>
<dbReference type="InterPro" id="IPR024505">
    <property type="entry name" value="DUF3201"/>
</dbReference>
<dbReference type="SUPFAM" id="SSF142913">
    <property type="entry name" value="YktB/PF0168-like"/>
    <property type="match status" value="1"/>
</dbReference>
<proteinExistence type="predicted"/>
<dbReference type="Proteomes" id="UP000653692">
    <property type="component" value="Unassembled WGS sequence"/>
</dbReference>
<accession>A0A833E4F4</accession>
<name>A0A833E4F4_9EURY</name>
<comment type="caution">
    <text evidence="1">The sequence shown here is derived from an EMBL/GenBank/DDBJ whole genome shotgun (WGS) entry which is preliminary data.</text>
</comment>
<gene>
    <name evidence="1" type="ORF">EYH24_06410</name>
</gene>
<sequence>MNLLEMHNLLNFIWGETFRLNEELREEFKPLGFRVEPVEEVFNAYIYLDGEWREMLYPHPAFELKPGGEVGATLQGFYFVFGIPREKITEEFVEEFIQKFKKSYIYGSENFLEDFYNYHRPKEPKEVFEEIKESKEELINFEVGELTVKELRKYLFDFIELIKKYGLFDV</sequence>
<protein>
    <submittedName>
        <fullName evidence="1">DUF3201 domain-containing protein</fullName>
    </submittedName>
</protein>